<feature type="domain" description="Peptidase S12 Pab87-related C-terminal" evidence="3">
    <location>
        <begin position="408"/>
        <end position="496"/>
    </location>
</feature>
<name>A0ABY5ITE1_9FLAO</name>
<protein>
    <submittedName>
        <fullName evidence="4">Serine hydrolase</fullName>
    </submittedName>
</protein>
<dbReference type="SUPFAM" id="SSF56601">
    <property type="entry name" value="beta-lactamase/transpeptidase-like"/>
    <property type="match status" value="1"/>
</dbReference>
<feature type="domain" description="Beta-lactamase-related" evidence="2">
    <location>
        <begin position="36"/>
        <end position="362"/>
    </location>
</feature>
<dbReference type="Gene3D" id="2.40.128.600">
    <property type="match status" value="1"/>
</dbReference>
<proteinExistence type="predicted"/>
<keyword evidence="1" id="KW-0732">Signal</keyword>
<feature type="signal peptide" evidence="1">
    <location>
        <begin position="1"/>
        <end position="19"/>
    </location>
</feature>
<keyword evidence="4" id="KW-0378">Hydrolase</keyword>
<feature type="chain" id="PRO_5045150209" evidence="1">
    <location>
        <begin position="20"/>
        <end position="512"/>
    </location>
</feature>
<accession>A0ABY5ITE1</accession>
<evidence type="ECO:0000259" key="2">
    <source>
        <dbReference type="Pfam" id="PF00144"/>
    </source>
</evidence>
<evidence type="ECO:0000259" key="3">
    <source>
        <dbReference type="Pfam" id="PF11954"/>
    </source>
</evidence>
<dbReference type="PANTHER" id="PTHR46825:SF15">
    <property type="entry name" value="BETA-LACTAMASE-RELATED DOMAIN-CONTAINING PROTEIN"/>
    <property type="match status" value="1"/>
</dbReference>
<reference evidence="4" key="1">
    <citation type="submission" date="2022-07" db="EMBL/GenBank/DDBJ databases">
        <title>Isolation, identification, and degradation of a PFOSA degrading strain from sewage treatment plant.</title>
        <authorList>
            <person name="Zhang L."/>
            <person name="Huo Y."/>
        </authorList>
    </citation>
    <scope>NUCLEOTIDE SEQUENCE</scope>
    <source>
        <strain evidence="4">C1</strain>
    </source>
</reference>
<evidence type="ECO:0000313" key="5">
    <source>
        <dbReference type="Proteomes" id="UP001059844"/>
    </source>
</evidence>
<dbReference type="InterPro" id="IPR001466">
    <property type="entry name" value="Beta-lactam-related"/>
</dbReference>
<dbReference type="EMBL" id="CP101751">
    <property type="protein sequence ID" value="UUC44736.1"/>
    <property type="molecule type" value="Genomic_DNA"/>
</dbReference>
<dbReference type="Proteomes" id="UP001059844">
    <property type="component" value="Chromosome"/>
</dbReference>
<dbReference type="InterPro" id="IPR021860">
    <property type="entry name" value="Peptidase_S12_Pab87-rel_C"/>
</dbReference>
<dbReference type="RefSeq" id="WP_256550419.1">
    <property type="nucleotide sequence ID" value="NZ_CP101751.1"/>
</dbReference>
<organism evidence="4 5">
    <name type="scientific">Flavobacterium cerinum</name>
    <dbReference type="NCBI Taxonomy" id="2502784"/>
    <lineage>
        <taxon>Bacteria</taxon>
        <taxon>Pseudomonadati</taxon>
        <taxon>Bacteroidota</taxon>
        <taxon>Flavobacteriia</taxon>
        <taxon>Flavobacteriales</taxon>
        <taxon>Flavobacteriaceae</taxon>
        <taxon>Flavobacterium</taxon>
    </lineage>
</organism>
<dbReference type="Pfam" id="PF11954">
    <property type="entry name" value="DUF3471"/>
    <property type="match status" value="1"/>
</dbReference>
<evidence type="ECO:0000256" key="1">
    <source>
        <dbReference type="SAM" id="SignalP"/>
    </source>
</evidence>
<dbReference type="GO" id="GO:0016787">
    <property type="term" value="F:hydrolase activity"/>
    <property type="evidence" value="ECO:0007669"/>
    <property type="project" value="UniProtKB-KW"/>
</dbReference>
<dbReference type="PANTHER" id="PTHR46825">
    <property type="entry name" value="D-ALANYL-D-ALANINE-CARBOXYPEPTIDASE/ENDOPEPTIDASE AMPH"/>
    <property type="match status" value="1"/>
</dbReference>
<dbReference type="InterPro" id="IPR050491">
    <property type="entry name" value="AmpC-like"/>
</dbReference>
<evidence type="ECO:0000313" key="4">
    <source>
        <dbReference type="EMBL" id="UUC44736.1"/>
    </source>
</evidence>
<dbReference type="Gene3D" id="3.40.710.10">
    <property type="entry name" value="DD-peptidase/beta-lactamase superfamily"/>
    <property type="match status" value="1"/>
</dbReference>
<keyword evidence="5" id="KW-1185">Reference proteome</keyword>
<sequence length="512" mass="57598">MKFLLRYLFCLLTPATLLAQTAKANHNIDQLSGIDSVLNSVLKDQHIAGFAVAVVKGNDVIYSKGFGYRDVANKKPVTPNTLFAIGSSSKAFTASLLGILRKEGKLTFEDKAVGLLPQLQFYNDEMNRQITLRDLMAHRSGLSRYDLSWFLFNTQNRDSIIARVKYMKPTAAVREKWYYNNFMYLAQGMITERFTGKTWEQNITEKFFIPLNMTRSNTDIKTFQNDNDAALPYTVEKDNTIKKIPYYNINGMGPAGSINSSVTDMANWLKIWLNEGKLNGKEILPVDYITEAVSSQMVMEAALPDKHEDVFLANYGLGWMIGSYRGHYVVEHGGNINGFSANVAFFPSDKLGIVVLTNQSVSKVPTIITNSIADKMLKLTPFDWNGEVTAKAKKATQTKKEAQKFALNTMPSHPLKDYAGSFFNPAYGTIKITFENKNLYTILGDEKIVLKHMHYDVFDPRSIDKNGKADTEQSNLMFNFSTDLEGKIQSIGIFLDGSEKPVQFDLINPVKK</sequence>
<dbReference type="Pfam" id="PF00144">
    <property type="entry name" value="Beta-lactamase"/>
    <property type="match status" value="1"/>
</dbReference>
<dbReference type="InterPro" id="IPR012338">
    <property type="entry name" value="Beta-lactam/transpept-like"/>
</dbReference>
<gene>
    <name evidence="4" type="ORF">NOX80_13995</name>
</gene>